<reference evidence="2" key="2">
    <citation type="journal article" date="2015" name="Fish Shellfish Immunol.">
        <title>Early steps in the European eel (Anguilla anguilla)-Vibrio vulnificus interaction in the gills: Role of the RtxA13 toxin.</title>
        <authorList>
            <person name="Callol A."/>
            <person name="Pajuelo D."/>
            <person name="Ebbesson L."/>
            <person name="Teles M."/>
            <person name="MacKenzie S."/>
            <person name="Amaro C."/>
        </authorList>
    </citation>
    <scope>NUCLEOTIDE SEQUENCE</scope>
</reference>
<sequence>MRIVFSEMFHIKVRTPSRKEKKRQCDQWTQQQPTRMEKGLFMSRN</sequence>
<dbReference type="AlphaFoldDB" id="A0A0E9QIA9"/>
<evidence type="ECO:0000313" key="2">
    <source>
        <dbReference type="EMBL" id="JAH16524.1"/>
    </source>
</evidence>
<accession>A0A0E9QIA9</accession>
<name>A0A0E9QIA9_ANGAN</name>
<evidence type="ECO:0000256" key="1">
    <source>
        <dbReference type="SAM" id="MobiDB-lite"/>
    </source>
</evidence>
<dbReference type="EMBL" id="GBXM01092053">
    <property type="protein sequence ID" value="JAH16524.1"/>
    <property type="molecule type" value="Transcribed_RNA"/>
</dbReference>
<organism evidence="2">
    <name type="scientific">Anguilla anguilla</name>
    <name type="common">European freshwater eel</name>
    <name type="synonym">Muraena anguilla</name>
    <dbReference type="NCBI Taxonomy" id="7936"/>
    <lineage>
        <taxon>Eukaryota</taxon>
        <taxon>Metazoa</taxon>
        <taxon>Chordata</taxon>
        <taxon>Craniata</taxon>
        <taxon>Vertebrata</taxon>
        <taxon>Euteleostomi</taxon>
        <taxon>Actinopterygii</taxon>
        <taxon>Neopterygii</taxon>
        <taxon>Teleostei</taxon>
        <taxon>Anguilliformes</taxon>
        <taxon>Anguillidae</taxon>
        <taxon>Anguilla</taxon>
    </lineage>
</organism>
<feature type="region of interest" description="Disordered" evidence="1">
    <location>
        <begin position="15"/>
        <end position="45"/>
    </location>
</feature>
<reference evidence="2" key="1">
    <citation type="submission" date="2014-11" db="EMBL/GenBank/DDBJ databases">
        <authorList>
            <person name="Amaro Gonzalez C."/>
        </authorList>
    </citation>
    <scope>NUCLEOTIDE SEQUENCE</scope>
</reference>
<protein>
    <submittedName>
        <fullName evidence="2">Uncharacterized protein</fullName>
    </submittedName>
</protein>
<proteinExistence type="predicted"/>